<evidence type="ECO:0000256" key="5">
    <source>
        <dbReference type="PROSITE-ProRule" id="PRU00176"/>
    </source>
</evidence>
<dbReference type="InterPro" id="IPR008111">
    <property type="entry name" value="RNA-bd_8"/>
</dbReference>
<dbReference type="PROSITE" id="PS50102">
    <property type="entry name" value="RRM"/>
    <property type="match status" value="1"/>
</dbReference>
<gene>
    <name evidence="9" type="primary">RBM8A</name>
    <name evidence="9" type="ORF">Ciccas_004867</name>
</gene>
<evidence type="ECO:0000256" key="2">
    <source>
        <dbReference type="ARBA" id="ARBA00022490"/>
    </source>
</evidence>
<keyword evidence="2 6" id="KW-0963">Cytoplasm</keyword>
<dbReference type="Pfam" id="PF00076">
    <property type="entry name" value="RRM_1"/>
    <property type="match status" value="1"/>
</dbReference>
<comment type="subunit">
    <text evidence="6">Heterodimer with MAGOH. Part of the mRNA splicing-dependent exon junction complex (EJC) complex; the core complex contains CASC3, EIF4A3, MAGOH and RBM8A.</text>
</comment>
<keyword evidence="6" id="KW-0813">Transport</keyword>
<comment type="caution">
    <text evidence="9">The sequence shown here is derived from an EMBL/GenBank/DDBJ whole genome shotgun (WGS) entry which is preliminary data.</text>
</comment>
<dbReference type="SUPFAM" id="SSF54928">
    <property type="entry name" value="RNA-binding domain, RBD"/>
    <property type="match status" value="1"/>
</dbReference>
<evidence type="ECO:0000313" key="10">
    <source>
        <dbReference type="Proteomes" id="UP001626550"/>
    </source>
</evidence>
<dbReference type="CDD" id="cd12324">
    <property type="entry name" value="RRM_RBM8"/>
    <property type="match status" value="1"/>
</dbReference>
<dbReference type="Gene3D" id="3.30.70.330">
    <property type="match status" value="1"/>
</dbReference>
<feature type="compositionally biased region" description="Basic and acidic residues" evidence="7">
    <location>
        <begin position="158"/>
        <end position="171"/>
    </location>
</feature>
<dbReference type="AlphaFoldDB" id="A0ABD2QAC7"/>
<evidence type="ECO:0000256" key="6">
    <source>
        <dbReference type="RuleBase" id="RU361239"/>
    </source>
</evidence>
<name>A0ABD2QAC7_9PLAT</name>
<dbReference type="EMBL" id="JBJKFK010000533">
    <property type="protein sequence ID" value="KAL3316490.1"/>
    <property type="molecule type" value="Genomic_DNA"/>
</dbReference>
<dbReference type="GO" id="GO:0016607">
    <property type="term" value="C:nuclear speck"/>
    <property type="evidence" value="ECO:0007669"/>
    <property type="project" value="UniProtKB-SubCell"/>
</dbReference>
<feature type="region of interest" description="Disordered" evidence="7">
    <location>
        <begin position="152"/>
        <end position="177"/>
    </location>
</feature>
<keyword evidence="4 6" id="KW-0539">Nucleus</keyword>
<sequence length="177" mass="20166">MADVEIRTDVDNEFMDDGDQGVQKLKNSVTKRKGRGFGDTSFRPQDEMYDSITGGCDGGADAPQRSIEGWILFVRNVNQEASEDDLRDKFRDFGEIKNIHVNVDRRTGFLKGYALVEYENFKEAQNALKEIDGAELNGEQLKVNWAFVQGTSGRRVKSARDRLGKQRDRSRSRSPRR</sequence>
<dbReference type="Proteomes" id="UP001626550">
    <property type="component" value="Unassembled WGS sequence"/>
</dbReference>
<dbReference type="GO" id="GO:0006397">
    <property type="term" value="P:mRNA processing"/>
    <property type="evidence" value="ECO:0007669"/>
    <property type="project" value="UniProtKB-KW"/>
</dbReference>
<dbReference type="PRINTS" id="PR01738">
    <property type="entry name" value="RNABINDINGM8"/>
</dbReference>
<keyword evidence="6" id="KW-0509">mRNA transport</keyword>
<dbReference type="SMART" id="SM00360">
    <property type="entry name" value="RRM"/>
    <property type="match status" value="1"/>
</dbReference>
<dbReference type="GO" id="GO:0005737">
    <property type="term" value="C:cytoplasm"/>
    <property type="evidence" value="ECO:0007669"/>
    <property type="project" value="UniProtKB-SubCell"/>
</dbReference>
<dbReference type="GO" id="GO:0003723">
    <property type="term" value="F:RNA binding"/>
    <property type="evidence" value="ECO:0007669"/>
    <property type="project" value="UniProtKB-UniRule"/>
</dbReference>
<dbReference type="InterPro" id="IPR033744">
    <property type="entry name" value="RRM_RBM8"/>
</dbReference>
<evidence type="ECO:0000256" key="1">
    <source>
        <dbReference type="ARBA" id="ARBA00007987"/>
    </source>
</evidence>
<keyword evidence="3 5" id="KW-0694">RNA-binding</keyword>
<evidence type="ECO:0000256" key="7">
    <source>
        <dbReference type="SAM" id="MobiDB-lite"/>
    </source>
</evidence>
<dbReference type="PANTHER" id="PTHR45894">
    <property type="entry name" value="RNA-BINDING PROTEIN 8A"/>
    <property type="match status" value="1"/>
</dbReference>
<dbReference type="GO" id="GO:0008380">
    <property type="term" value="P:RNA splicing"/>
    <property type="evidence" value="ECO:0007669"/>
    <property type="project" value="UniProtKB-KW"/>
</dbReference>
<dbReference type="InterPro" id="IPR012677">
    <property type="entry name" value="Nucleotide-bd_a/b_plait_sf"/>
</dbReference>
<proteinExistence type="inferred from homology"/>
<keyword evidence="6" id="KW-0508">mRNA splicing</keyword>
<dbReference type="InterPro" id="IPR000504">
    <property type="entry name" value="RRM_dom"/>
</dbReference>
<evidence type="ECO:0000256" key="4">
    <source>
        <dbReference type="ARBA" id="ARBA00023242"/>
    </source>
</evidence>
<feature type="domain" description="RRM" evidence="8">
    <location>
        <begin position="70"/>
        <end position="148"/>
    </location>
</feature>
<protein>
    <recommendedName>
        <fullName evidence="6">RNA-binding protein 8A</fullName>
    </recommendedName>
</protein>
<comment type="subcellular location">
    <subcellularLocation>
        <location evidence="6">Nucleus</location>
    </subcellularLocation>
    <subcellularLocation>
        <location evidence="6">Nucleus speckle</location>
    </subcellularLocation>
    <subcellularLocation>
        <location evidence="6">Cytoplasm</location>
    </subcellularLocation>
</comment>
<organism evidence="9 10">
    <name type="scientific">Cichlidogyrus casuarinus</name>
    <dbReference type="NCBI Taxonomy" id="1844966"/>
    <lineage>
        <taxon>Eukaryota</taxon>
        <taxon>Metazoa</taxon>
        <taxon>Spiralia</taxon>
        <taxon>Lophotrochozoa</taxon>
        <taxon>Platyhelminthes</taxon>
        <taxon>Monogenea</taxon>
        <taxon>Monopisthocotylea</taxon>
        <taxon>Dactylogyridea</taxon>
        <taxon>Ancyrocephalidae</taxon>
        <taxon>Cichlidogyrus</taxon>
    </lineage>
</organism>
<evidence type="ECO:0000313" key="9">
    <source>
        <dbReference type="EMBL" id="KAL3316490.1"/>
    </source>
</evidence>
<dbReference type="GO" id="GO:0051028">
    <property type="term" value="P:mRNA transport"/>
    <property type="evidence" value="ECO:0007669"/>
    <property type="project" value="UniProtKB-KW"/>
</dbReference>
<keyword evidence="10" id="KW-1185">Reference proteome</keyword>
<accession>A0ABD2QAC7</accession>
<dbReference type="InterPro" id="IPR035979">
    <property type="entry name" value="RBD_domain_sf"/>
</dbReference>
<comment type="function">
    <text evidence="6">Core component of the splicing-dependent multiprotein exon junction complex (EJC) deposited at splice junctions on mRNAs.</text>
</comment>
<evidence type="ECO:0000256" key="3">
    <source>
        <dbReference type="ARBA" id="ARBA00022884"/>
    </source>
</evidence>
<keyword evidence="6" id="KW-0507">mRNA processing</keyword>
<reference evidence="9 10" key="1">
    <citation type="submission" date="2024-11" db="EMBL/GenBank/DDBJ databases">
        <title>Adaptive evolution of stress response genes in parasites aligns with host niche diversity.</title>
        <authorList>
            <person name="Hahn C."/>
            <person name="Resl P."/>
        </authorList>
    </citation>
    <scope>NUCLEOTIDE SEQUENCE [LARGE SCALE GENOMIC DNA]</scope>
    <source>
        <strain evidence="9">EGGRZ-B1_66</strain>
        <tissue evidence="9">Body</tissue>
    </source>
</reference>
<comment type="similarity">
    <text evidence="1 6">Belongs to the RBM8A family.</text>
</comment>
<evidence type="ECO:0000259" key="8">
    <source>
        <dbReference type="PROSITE" id="PS50102"/>
    </source>
</evidence>